<name>A0AAP8MFN4_9GAMM</name>
<keyword evidence="5 8" id="KW-0812">Transmembrane</keyword>
<evidence type="ECO:0000256" key="2">
    <source>
        <dbReference type="ARBA" id="ARBA00010145"/>
    </source>
</evidence>
<dbReference type="EMBL" id="PKUR01000002">
    <property type="protein sequence ID" value="PLW86995.1"/>
    <property type="molecule type" value="Genomic_DNA"/>
</dbReference>
<feature type="transmembrane region" description="Helical" evidence="8">
    <location>
        <begin position="105"/>
        <end position="127"/>
    </location>
</feature>
<dbReference type="Pfam" id="PF03547">
    <property type="entry name" value="Mem_trans"/>
    <property type="match status" value="1"/>
</dbReference>
<feature type="transmembrane region" description="Helical" evidence="8">
    <location>
        <begin position="73"/>
        <end position="93"/>
    </location>
</feature>
<evidence type="ECO:0000256" key="6">
    <source>
        <dbReference type="ARBA" id="ARBA00022989"/>
    </source>
</evidence>
<keyword evidence="3" id="KW-0813">Transport</keyword>
<evidence type="ECO:0000256" key="8">
    <source>
        <dbReference type="SAM" id="Phobius"/>
    </source>
</evidence>
<dbReference type="Proteomes" id="UP000235162">
    <property type="component" value="Unassembled WGS sequence"/>
</dbReference>
<evidence type="ECO:0000256" key="7">
    <source>
        <dbReference type="ARBA" id="ARBA00023136"/>
    </source>
</evidence>
<comment type="subcellular location">
    <subcellularLocation>
        <location evidence="1">Cell membrane</location>
        <topology evidence="1">Multi-pass membrane protein</topology>
    </subcellularLocation>
</comment>
<dbReference type="PANTHER" id="PTHR36838:SF4">
    <property type="entry name" value="AUXIN EFFLUX CARRIER FAMILY PROTEIN"/>
    <property type="match status" value="1"/>
</dbReference>
<feature type="transmembrane region" description="Helical" evidence="8">
    <location>
        <begin position="46"/>
        <end position="66"/>
    </location>
</feature>
<organism evidence="9 10">
    <name type="scientific">Halioglobus japonicus</name>
    <dbReference type="NCBI Taxonomy" id="930805"/>
    <lineage>
        <taxon>Bacteria</taxon>
        <taxon>Pseudomonadati</taxon>
        <taxon>Pseudomonadota</taxon>
        <taxon>Gammaproteobacteria</taxon>
        <taxon>Cellvibrionales</taxon>
        <taxon>Halieaceae</taxon>
        <taxon>Halioglobus</taxon>
    </lineage>
</organism>
<dbReference type="RefSeq" id="WP_084201133.1">
    <property type="nucleotide sequence ID" value="NZ_BMYL01000002.1"/>
</dbReference>
<gene>
    <name evidence="9" type="ORF">C0029_09045</name>
</gene>
<keyword evidence="7 8" id="KW-0472">Membrane</keyword>
<proteinExistence type="inferred from homology"/>
<feature type="transmembrane region" description="Helical" evidence="8">
    <location>
        <begin position="237"/>
        <end position="256"/>
    </location>
</feature>
<evidence type="ECO:0000256" key="5">
    <source>
        <dbReference type="ARBA" id="ARBA00022692"/>
    </source>
</evidence>
<evidence type="ECO:0000256" key="4">
    <source>
        <dbReference type="ARBA" id="ARBA00022475"/>
    </source>
</evidence>
<evidence type="ECO:0000256" key="1">
    <source>
        <dbReference type="ARBA" id="ARBA00004651"/>
    </source>
</evidence>
<protein>
    <submittedName>
        <fullName evidence="9">AEC family transporter</fullName>
    </submittedName>
</protein>
<dbReference type="GO" id="GO:0055085">
    <property type="term" value="P:transmembrane transport"/>
    <property type="evidence" value="ECO:0007669"/>
    <property type="project" value="InterPro"/>
</dbReference>
<accession>A0AAP8MFN4</accession>
<feature type="transmembrane region" description="Helical" evidence="8">
    <location>
        <begin position="263"/>
        <end position="283"/>
    </location>
</feature>
<evidence type="ECO:0000256" key="3">
    <source>
        <dbReference type="ARBA" id="ARBA00022448"/>
    </source>
</evidence>
<dbReference type="InterPro" id="IPR004776">
    <property type="entry name" value="Mem_transp_PIN-like"/>
</dbReference>
<keyword evidence="6 8" id="KW-1133">Transmembrane helix</keyword>
<dbReference type="InterPro" id="IPR038770">
    <property type="entry name" value="Na+/solute_symporter_sf"/>
</dbReference>
<feature type="transmembrane region" description="Helical" evidence="8">
    <location>
        <begin position="289"/>
        <end position="315"/>
    </location>
</feature>
<keyword evidence="4" id="KW-1003">Cell membrane</keyword>
<reference evidence="9 10" key="1">
    <citation type="submission" date="2018-01" db="EMBL/GenBank/DDBJ databases">
        <title>The draft genome sequence of Halioglobus japonicus S1-36.</title>
        <authorList>
            <person name="Du Z.-J."/>
            <person name="Shi M.-J."/>
        </authorList>
    </citation>
    <scope>NUCLEOTIDE SEQUENCE [LARGE SCALE GENOMIC DNA]</scope>
    <source>
        <strain evidence="9 10">S1-36</strain>
    </source>
</reference>
<dbReference type="PANTHER" id="PTHR36838">
    <property type="entry name" value="AUXIN EFFLUX CARRIER FAMILY PROTEIN"/>
    <property type="match status" value="1"/>
</dbReference>
<evidence type="ECO:0000313" key="9">
    <source>
        <dbReference type="EMBL" id="PLW86995.1"/>
    </source>
</evidence>
<evidence type="ECO:0000313" key="10">
    <source>
        <dbReference type="Proteomes" id="UP000235162"/>
    </source>
</evidence>
<keyword evidence="10" id="KW-1185">Reference proteome</keyword>
<dbReference type="AlphaFoldDB" id="A0AAP8MFN4"/>
<comment type="caution">
    <text evidence="9">The sequence shown here is derived from an EMBL/GenBank/DDBJ whole genome shotgun (WGS) entry which is preliminary data.</text>
</comment>
<feature type="transmembrane region" description="Helical" evidence="8">
    <location>
        <begin position="134"/>
        <end position="156"/>
    </location>
</feature>
<dbReference type="GO" id="GO:0005886">
    <property type="term" value="C:plasma membrane"/>
    <property type="evidence" value="ECO:0007669"/>
    <property type="project" value="UniProtKB-SubCell"/>
</dbReference>
<comment type="similarity">
    <text evidence="2">Belongs to the auxin efflux carrier (TC 2.A.69) family.</text>
</comment>
<feature type="transmembrane region" description="Helical" evidence="8">
    <location>
        <begin position="176"/>
        <end position="197"/>
    </location>
</feature>
<feature type="transmembrane region" description="Helical" evidence="8">
    <location>
        <begin position="204"/>
        <end position="222"/>
    </location>
</feature>
<sequence>MNLHDASSLLSACLAVSLPTFGWVAAGALLNRVGWFPQPLNDWISRWSFNLGLPLMLFAGAAGVDFRHLSGTAYMAAGLLSTALVVAAAWLYSAWRGHPFAERGIFVQGAYRSNLAIVGVALCVSAYGDQGARLAALAIAVMTTFYNILAVIVLNLTLGGNASVWGAVTDIARNPLIIGIAAGVALSLSPFPVPAFVHASASSLSAFFLPVVLLCIGAAMRLDELRGSGALAWEACAWRLLVAPLLTVVLALALGVRGEALGVLFLLVATPAAASGYIMVAAARGNAALAANIVVLTTVLSVVTLTLGLFALAMFDLVGEFRS</sequence>
<dbReference type="Gene3D" id="1.20.1530.20">
    <property type="match status" value="1"/>
</dbReference>
<dbReference type="KEGG" id="hja:BST95_10010"/>